<dbReference type="OrthoDB" id="270396at2157"/>
<accession>A0A1N7BTC8</accession>
<gene>
    <name evidence="2" type="ORF">SAMN05421858_2747</name>
</gene>
<dbReference type="Proteomes" id="UP000186914">
    <property type="component" value="Unassembled WGS sequence"/>
</dbReference>
<reference evidence="3" key="1">
    <citation type="submission" date="2017-01" db="EMBL/GenBank/DDBJ databases">
        <authorList>
            <person name="Varghese N."/>
            <person name="Submissions S."/>
        </authorList>
    </citation>
    <scope>NUCLEOTIDE SEQUENCE [LARGE SCALE GENOMIC DNA]</scope>
    <source>
        <strain evidence="3">CGMCC 1.7737</strain>
    </source>
</reference>
<proteinExistence type="predicted"/>
<dbReference type="AlphaFoldDB" id="A0A1N7BTC8"/>
<keyword evidence="3" id="KW-1185">Reference proteome</keyword>
<organism evidence="2 3">
    <name type="scientific">Haladaptatus litoreus</name>
    <dbReference type="NCBI Taxonomy" id="553468"/>
    <lineage>
        <taxon>Archaea</taxon>
        <taxon>Methanobacteriati</taxon>
        <taxon>Methanobacteriota</taxon>
        <taxon>Stenosarchaea group</taxon>
        <taxon>Halobacteria</taxon>
        <taxon>Halobacteriales</taxon>
        <taxon>Haladaptataceae</taxon>
        <taxon>Haladaptatus</taxon>
    </lineage>
</organism>
<evidence type="ECO:0008006" key="4">
    <source>
        <dbReference type="Google" id="ProtNLM"/>
    </source>
</evidence>
<dbReference type="EMBL" id="FTNO01000002">
    <property type="protein sequence ID" value="SIR54595.1"/>
    <property type="molecule type" value="Genomic_DNA"/>
</dbReference>
<name>A0A1N7BTC8_9EURY</name>
<evidence type="ECO:0000256" key="1">
    <source>
        <dbReference type="SAM" id="MobiDB-lite"/>
    </source>
</evidence>
<sequence length="75" mass="8313">MPDERTSPSSGWQEVYDAMETNTSAEGPANPCPDCGAESRRIFRRVFECEEHGVWALDKTGTPRIGTSPKRLNAD</sequence>
<evidence type="ECO:0000313" key="3">
    <source>
        <dbReference type="Proteomes" id="UP000186914"/>
    </source>
</evidence>
<evidence type="ECO:0000313" key="2">
    <source>
        <dbReference type="EMBL" id="SIR54595.1"/>
    </source>
</evidence>
<dbReference type="RefSeq" id="WP_076430733.1">
    <property type="nucleotide sequence ID" value="NZ_FTNO01000002.1"/>
</dbReference>
<protein>
    <recommendedName>
        <fullName evidence="4">Transposase zinc-ribbon domain-containing protein</fullName>
    </recommendedName>
</protein>
<feature type="region of interest" description="Disordered" evidence="1">
    <location>
        <begin position="1"/>
        <end position="34"/>
    </location>
</feature>